<dbReference type="Pfam" id="PF19953">
    <property type="entry name" value="EACC1"/>
    <property type="match status" value="1"/>
</dbReference>
<name>A0A1D7VSG2_9ACTN</name>
<evidence type="ECO:0000313" key="3">
    <source>
        <dbReference type="Proteomes" id="UP000094094"/>
    </source>
</evidence>
<dbReference type="EMBL" id="CP017157">
    <property type="protein sequence ID" value="AOP49693.1"/>
    <property type="molecule type" value="Genomic_DNA"/>
</dbReference>
<proteinExistence type="predicted"/>
<organism evidence="2 3">
    <name type="scientific">Streptomyces lydicus</name>
    <dbReference type="NCBI Taxonomy" id="47763"/>
    <lineage>
        <taxon>Bacteria</taxon>
        <taxon>Bacillati</taxon>
        <taxon>Actinomycetota</taxon>
        <taxon>Actinomycetes</taxon>
        <taxon>Kitasatosporales</taxon>
        <taxon>Streptomycetaceae</taxon>
        <taxon>Streptomyces</taxon>
    </lineage>
</organism>
<dbReference type="InterPro" id="IPR045428">
    <property type="entry name" value="EACC1"/>
</dbReference>
<feature type="transmembrane region" description="Helical" evidence="1">
    <location>
        <begin position="52"/>
        <end position="74"/>
    </location>
</feature>
<evidence type="ECO:0000256" key="1">
    <source>
        <dbReference type="SAM" id="Phobius"/>
    </source>
</evidence>
<keyword evidence="1" id="KW-1133">Transmembrane helix</keyword>
<sequence>MEIRIGAIGDEGVGELTALLQWLRAERQLSGLVQPAFRAAGPEELSGGVLDAVIVAVGSGGFGVVLAQSLTAWLKSRRPAVKFTITSPEGVTEHLETAEAEVAAPLIEAMVRRAGSGRE</sequence>
<dbReference type="OrthoDB" id="4239147at2"/>
<protein>
    <submittedName>
        <fullName evidence="2">Uncharacterized protein</fullName>
    </submittedName>
</protein>
<keyword evidence="3" id="KW-1185">Reference proteome</keyword>
<evidence type="ECO:0000313" key="2">
    <source>
        <dbReference type="EMBL" id="AOP49693.1"/>
    </source>
</evidence>
<dbReference type="AlphaFoldDB" id="A0A1D7VSG2"/>
<dbReference type="RefSeq" id="WP_069571866.1">
    <property type="nucleotide sequence ID" value="NZ_CP017157.1"/>
</dbReference>
<keyword evidence="1" id="KW-0472">Membrane</keyword>
<dbReference type="Proteomes" id="UP000094094">
    <property type="component" value="Chromosome"/>
</dbReference>
<keyword evidence="1" id="KW-0812">Transmembrane</keyword>
<gene>
    <name evidence="2" type="ORF">SL103_28695</name>
</gene>
<dbReference type="KEGG" id="slc:SL103_28695"/>
<accession>A0A1D7VSG2</accession>
<reference evidence="2 3" key="1">
    <citation type="submission" date="2016-09" db="EMBL/GenBank/DDBJ databases">
        <title>Complete genome sequencing of Streptomyces lydicus 103 and metabolic pathways analysis of antibiotic biosynthesis.</title>
        <authorList>
            <person name="Jia N."/>
            <person name="Ding M.-Z."/>
            <person name="Gao F."/>
            <person name="Yuan Y.-J."/>
        </authorList>
    </citation>
    <scope>NUCLEOTIDE SEQUENCE [LARGE SCALE GENOMIC DNA]</scope>
    <source>
        <strain evidence="2 3">103</strain>
    </source>
</reference>